<sequence length="212" mass="23025">MCEHCQQKWLTIGGFNATQLSLLSTRTTELDTEKVNFRHALINTVRSTASIGAPTALTSVPEASSHRPFKGHSQRPISHGCSNEITPSNNGFEIGIGVDEGNRSLRLPINHEVSNYSGRRESTANARSIRVPSTLLSSLKRKLKDTLPILKRTRMRDFISSMKPVSLVTDGATGQTSTQPPNHKIAGKGSCSGGHNKVTDRVVPGAYDISHK</sequence>
<dbReference type="EMBL" id="KZ805387">
    <property type="protein sequence ID" value="PVH99667.1"/>
    <property type="molecule type" value="Genomic_DNA"/>
</dbReference>
<accession>A0A2V1DN58</accession>
<organism evidence="2 3">
    <name type="scientific">Periconia macrospinosa</name>
    <dbReference type="NCBI Taxonomy" id="97972"/>
    <lineage>
        <taxon>Eukaryota</taxon>
        <taxon>Fungi</taxon>
        <taxon>Dikarya</taxon>
        <taxon>Ascomycota</taxon>
        <taxon>Pezizomycotina</taxon>
        <taxon>Dothideomycetes</taxon>
        <taxon>Pleosporomycetidae</taxon>
        <taxon>Pleosporales</taxon>
        <taxon>Massarineae</taxon>
        <taxon>Periconiaceae</taxon>
        <taxon>Periconia</taxon>
    </lineage>
</organism>
<evidence type="ECO:0000313" key="2">
    <source>
        <dbReference type="EMBL" id="PVH99667.1"/>
    </source>
</evidence>
<evidence type="ECO:0000313" key="3">
    <source>
        <dbReference type="Proteomes" id="UP000244855"/>
    </source>
</evidence>
<reference evidence="2 3" key="1">
    <citation type="journal article" date="2018" name="Sci. Rep.">
        <title>Comparative genomics provides insights into the lifestyle and reveals functional heterogeneity of dark septate endophytic fungi.</title>
        <authorList>
            <person name="Knapp D.G."/>
            <person name="Nemeth J.B."/>
            <person name="Barry K."/>
            <person name="Hainaut M."/>
            <person name="Henrissat B."/>
            <person name="Johnson J."/>
            <person name="Kuo A."/>
            <person name="Lim J.H.P."/>
            <person name="Lipzen A."/>
            <person name="Nolan M."/>
            <person name="Ohm R.A."/>
            <person name="Tamas L."/>
            <person name="Grigoriev I.V."/>
            <person name="Spatafora J.W."/>
            <person name="Nagy L.G."/>
            <person name="Kovacs G.M."/>
        </authorList>
    </citation>
    <scope>NUCLEOTIDE SEQUENCE [LARGE SCALE GENOMIC DNA]</scope>
    <source>
        <strain evidence="2 3">DSE2036</strain>
    </source>
</reference>
<feature type="region of interest" description="Disordered" evidence="1">
    <location>
        <begin position="59"/>
        <end position="84"/>
    </location>
</feature>
<proteinExistence type="predicted"/>
<dbReference type="Proteomes" id="UP000244855">
    <property type="component" value="Unassembled WGS sequence"/>
</dbReference>
<keyword evidence="3" id="KW-1185">Reference proteome</keyword>
<feature type="compositionally biased region" description="Polar residues" evidence="1">
    <location>
        <begin position="172"/>
        <end position="181"/>
    </location>
</feature>
<dbReference type="AlphaFoldDB" id="A0A2V1DN58"/>
<evidence type="ECO:0000256" key="1">
    <source>
        <dbReference type="SAM" id="MobiDB-lite"/>
    </source>
</evidence>
<protein>
    <submittedName>
        <fullName evidence="2">Uncharacterized protein</fullName>
    </submittedName>
</protein>
<feature type="region of interest" description="Disordered" evidence="1">
    <location>
        <begin position="170"/>
        <end position="197"/>
    </location>
</feature>
<gene>
    <name evidence="2" type="ORF">DM02DRAFT_629179</name>
</gene>
<dbReference type="OrthoDB" id="3945111at2759"/>
<name>A0A2V1DN58_9PLEO</name>